<sequence>MRESLSYWFKQLHKWQFIGDRNSIVRIIPMLLISGALFVMALLGLIAYSLLWPRIKSTRVNNHAIHRGASLTLSLFLLGFSTSSMHILIDKFYPQSFRQGVPNNTLDTQALTHDPI</sequence>
<evidence type="ECO:0000256" key="1">
    <source>
        <dbReference type="SAM" id="Phobius"/>
    </source>
</evidence>
<name>A0A162ACV9_9GAMM</name>
<reference evidence="2 3" key="1">
    <citation type="submission" date="2013-07" db="EMBL/GenBank/DDBJ databases">
        <title>Comparative Genomic and Metabolomic Analysis of Twelve Strains of Pseudoalteromonas luteoviolacea.</title>
        <authorList>
            <person name="Vynne N.G."/>
            <person name="Mansson M."/>
            <person name="Gram L."/>
        </authorList>
    </citation>
    <scope>NUCLEOTIDE SEQUENCE [LARGE SCALE GENOMIC DNA]</scope>
    <source>
        <strain evidence="2 3">NCIMB 1942</strain>
    </source>
</reference>
<accession>A0A162ACV9</accession>
<comment type="caution">
    <text evidence="2">The sequence shown here is derived from an EMBL/GenBank/DDBJ whole genome shotgun (WGS) entry which is preliminary data.</text>
</comment>
<proteinExistence type="predicted"/>
<keyword evidence="1" id="KW-0472">Membrane</keyword>
<evidence type="ECO:0000313" key="2">
    <source>
        <dbReference type="EMBL" id="KZN47733.1"/>
    </source>
</evidence>
<keyword evidence="1" id="KW-0812">Transmembrane</keyword>
<dbReference type="OrthoDB" id="9760788at2"/>
<dbReference type="RefSeq" id="WP_063376911.1">
    <property type="nucleotide sequence ID" value="NZ_AUXT01000152.1"/>
</dbReference>
<dbReference type="EMBL" id="AUXT01000152">
    <property type="protein sequence ID" value="KZN47733.1"/>
    <property type="molecule type" value="Genomic_DNA"/>
</dbReference>
<dbReference type="Proteomes" id="UP000076587">
    <property type="component" value="Unassembled WGS sequence"/>
</dbReference>
<organism evidence="2 3">
    <name type="scientific">Pseudoalteromonas luteoviolacea NCIMB 1942</name>
    <dbReference type="NCBI Taxonomy" id="1365253"/>
    <lineage>
        <taxon>Bacteria</taxon>
        <taxon>Pseudomonadati</taxon>
        <taxon>Pseudomonadota</taxon>
        <taxon>Gammaproteobacteria</taxon>
        <taxon>Alteromonadales</taxon>
        <taxon>Pseudoalteromonadaceae</taxon>
        <taxon>Pseudoalteromonas</taxon>
    </lineage>
</organism>
<gene>
    <name evidence="2" type="ORF">N482_08905</name>
</gene>
<evidence type="ECO:0000313" key="3">
    <source>
        <dbReference type="Proteomes" id="UP000076587"/>
    </source>
</evidence>
<keyword evidence="1" id="KW-1133">Transmembrane helix</keyword>
<dbReference type="PATRIC" id="fig|1365253.3.peg.2190"/>
<dbReference type="AlphaFoldDB" id="A0A162ACV9"/>
<feature type="transmembrane region" description="Helical" evidence="1">
    <location>
        <begin position="27"/>
        <end position="51"/>
    </location>
</feature>
<protein>
    <submittedName>
        <fullName evidence="2">Uncharacterized protein</fullName>
    </submittedName>
</protein>
<feature type="transmembrane region" description="Helical" evidence="1">
    <location>
        <begin position="71"/>
        <end position="89"/>
    </location>
</feature>